<evidence type="ECO:0000313" key="2">
    <source>
        <dbReference type="EMBL" id="QQU56477.1"/>
    </source>
</evidence>
<reference evidence="2 3" key="1">
    <citation type="submission" date="2021-01" db="EMBL/GenBank/DDBJ databases">
        <title>FDA dAtabase for Regulatory Grade micrObial Sequences (FDA-ARGOS): Supporting development and validation of Infectious Disease Dx tests.</title>
        <authorList>
            <person name="Blissenbach B."/>
            <person name="Krut O."/>
            <person name="Tallon L."/>
            <person name="Sadzewicz L."/>
            <person name="Zhao X."/>
            <person name="Boylan J."/>
            <person name="Ott S."/>
            <person name="Bowen H."/>
            <person name="Vavikolanu K."/>
            <person name="Mehta A."/>
            <person name="Aluvathingal J."/>
            <person name="Nadendla S."/>
            <person name="Yan Y."/>
            <person name="Sichtig H."/>
        </authorList>
    </citation>
    <scope>NUCLEOTIDE SEQUENCE [LARGE SCALE GENOMIC DNA]</scope>
    <source>
        <strain evidence="2 3">FDAARGOS_1081</strain>
    </source>
</reference>
<accession>A0ABX7D6Q8</accession>
<feature type="transmembrane region" description="Helical" evidence="1">
    <location>
        <begin position="6"/>
        <end position="24"/>
    </location>
</feature>
<organism evidence="2 3">
    <name type="scientific">Serratia liquefaciens</name>
    <dbReference type="NCBI Taxonomy" id="614"/>
    <lineage>
        <taxon>Bacteria</taxon>
        <taxon>Pseudomonadati</taxon>
        <taxon>Pseudomonadota</taxon>
        <taxon>Gammaproteobacteria</taxon>
        <taxon>Enterobacterales</taxon>
        <taxon>Yersiniaceae</taxon>
        <taxon>Serratia</taxon>
    </lineage>
</organism>
<dbReference type="Proteomes" id="UP000595237">
    <property type="component" value="Chromosome"/>
</dbReference>
<keyword evidence="3" id="KW-1185">Reference proteome</keyword>
<gene>
    <name evidence="2" type="ORF">I6I38_05590</name>
</gene>
<evidence type="ECO:0000256" key="1">
    <source>
        <dbReference type="SAM" id="Phobius"/>
    </source>
</evidence>
<evidence type="ECO:0000313" key="3">
    <source>
        <dbReference type="Proteomes" id="UP000595237"/>
    </source>
</evidence>
<keyword evidence="1" id="KW-0812">Transmembrane</keyword>
<proteinExistence type="predicted"/>
<dbReference type="InterPro" id="IPR019659">
    <property type="entry name" value="DUF2514"/>
</dbReference>
<dbReference type="RefSeq" id="WP_201896135.1">
    <property type="nucleotide sequence ID" value="NZ_CP068148.1"/>
</dbReference>
<name>A0ABX7D6Q8_SERLI</name>
<sequence length="180" mass="19408">MSGLLSYWKPVLIALLCGLVVWWFSHQRYTAGYGEADSTWSKKWKQRDADDATALAKRQAEARAEEQRRQGEIDAIEKRAEGQIAEAVADADRARVVADGLHDEAAKLATRLAASERARRAATASGSAAGTSGSELLAELFRRADQRAGELAATADQARIRGVACEAAYDALSGTKSVEK</sequence>
<keyword evidence="1" id="KW-0472">Membrane</keyword>
<dbReference type="Pfam" id="PF10721">
    <property type="entry name" value="DUF2514"/>
    <property type="match status" value="1"/>
</dbReference>
<dbReference type="EMBL" id="CP068148">
    <property type="protein sequence ID" value="QQU56477.1"/>
    <property type="molecule type" value="Genomic_DNA"/>
</dbReference>
<keyword evidence="1" id="KW-1133">Transmembrane helix</keyword>
<protein>
    <submittedName>
        <fullName evidence="2">DUF2514 family protein</fullName>
    </submittedName>
</protein>